<evidence type="ECO:0000313" key="2">
    <source>
        <dbReference type="Proteomes" id="UP001055811"/>
    </source>
</evidence>
<proteinExistence type="predicted"/>
<keyword evidence="2" id="KW-1185">Reference proteome</keyword>
<protein>
    <submittedName>
        <fullName evidence="1">Uncharacterized protein</fullName>
    </submittedName>
</protein>
<reference evidence="2" key="1">
    <citation type="journal article" date="2022" name="Mol. Ecol. Resour.">
        <title>The genomes of chicory, endive, great burdock and yacon provide insights into Asteraceae palaeo-polyploidization history and plant inulin production.</title>
        <authorList>
            <person name="Fan W."/>
            <person name="Wang S."/>
            <person name="Wang H."/>
            <person name="Wang A."/>
            <person name="Jiang F."/>
            <person name="Liu H."/>
            <person name="Zhao H."/>
            <person name="Xu D."/>
            <person name="Zhang Y."/>
        </authorList>
    </citation>
    <scope>NUCLEOTIDE SEQUENCE [LARGE SCALE GENOMIC DNA]</scope>
    <source>
        <strain evidence="2">cv. Punajuju</strain>
    </source>
</reference>
<reference evidence="1 2" key="2">
    <citation type="journal article" date="2022" name="Mol. Ecol. Resour.">
        <title>The genomes of chicory, endive, great burdock and yacon provide insights into Asteraceae paleo-polyploidization history and plant inulin production.</title>
        <authorList>
            <person name="Fan W."/>
            <person name="Wang S."/>
            <person name="Wang H."/>
            <person name="Wang A."/>
            <person name="Jiang F."/>
            <person name="Liu H."/>
            <person name="Zhao H."/>
            <person name="Xu D."/>
            <person name="Zhang Y."/>
        </authorList>
    </citation>
    <scope>NUCLEOTIDE SEQUENCE [LARGE SCALE GENOMIC DNA]</scope>
    <source>
        <strain evidence="2">cv. Punajuju</strain>
        <tissue evidence="1">Leaves</tissue>
    </source>
</reference>
<accession>A0ACB9D022</accession>
<organism evidence="1 2">
    <name type="scientific">Cichorium intybus</name>
    <name type="common">Chicory</name>
    <dbReference type="NCBI Taxonomy" id="13427"/>
    <lineage>
        <taxon>Eukaryota</taxon>
        <taxon>Viridiplantae</taxon>
        <taxon>Streptophyta</taxon>
        <taxon>Embryophyta</taxon>
        <taxon>Tracheophyta</taxon>
        <taxon>Spermatophyta</taxon>
        <taxon>Magnoliopsida</taxon>
        <taxon>eudicotyledons</taxon>
        <taxon>Gunneridae</taxon>
        <taxon>Pentapetalae</taxon>
        <taxon>asterids</taxon>
        <taxon>campanulids</taxon>
        <taxon>Asterales</taxon>
        <taxon>Asteraceae</taxon>
        <taxon>Cichorioideae</taxon>
        <taxon>Cichorieae</taxon>
        <taxon>Cichoriinae</taxon>
        <taxon>Cichorium</taxon>
    </lineage>
</organism>
<sequence length="244" mass="27072">MSGAWLHVFRSDELILQGRYLDCTYSYFFYLMQSNLVEGTFPDGTKLITIHDPVSCENGNLEMALHGYFLPVPSLEKFPVIESCKIPGEQSSDMVGSHYHFIEVNPSLIFDRRKAYRMRLNIPAGTARFEPGDTKSVTLVKIGGMQVIRGGNAIAVSPGNDSNVRTVMESVNARGFGNSEDTSTNNGIILEGSPFAYNIPREALGLRQYARSNNWRQIIRDGMGQASGYSPSNCLDTVITNAWK</sequence>
<name>A0ACB9D022_CICIN</name>
<dbReference type="EMBL" id="CM042013">
    <property type="protein sequence ID" value="KAI3739758.1"/>
    <property type="molecule type" value="Genomic_DNA"/>
</dbReference>
<evidence type="ECO:0000313" key="1">
    <source>
        <dbReference type="EMBL" id="KAI3739758.1"/>
    </source>
</evidence>
<comment type="caution">
    <text evidence="1">The sequence shown here is derived from an EMBL/GenBank/DDBJ whole genome shotgun (WGS) entry which is preliminary data.</text>
</comment>
<dbReference type="Proteomes" id="UP001055811">
    <property type="component" value="Linkage Group LG05"/>
</dbReference>
<gene>
    <name evidence="1" type="ORF">L2E82_30169</name>
</gene>